<protein>
    <submittedName>
        <fullName evidence="1">Homeodomain-like domain-containing protein</fullName>
    </submittedName>
</protein>
<dbReference type="Proteomes" id="UP000199405">
    <property type="component" value="Unassembled WGS sequence"/>
</dbReference>
<dbReference type="EMBL" id="FMCQ01000001">
    <property type="protein sequence ID" value="SCE70038.1"/>
    <property type="molecule type" value="Genomic_DNA"/>
</dbReference>
<proteinExistence type="predicted"/>
<comment type="caution">
    <text evidence="1">The sequence shown here is derived from an EMBL/GenBank/DDBJ whole genome shotgun (WGS) entry which is preliminary data.</text>
</comment>
<sequence>MTDPLAAQARRLRVDEQLSVAEIRARLGIGRDRVYALLRGIPPPEWTRRPRARDDARVEALRLRAAGRSVNEIAARLGVAKSTAYQWVRHLPLDPDDETAERRREHSKAMTEARWSAYREARDAAQAAEQARAAGVVGGLGERDLLMLGAAIYWCEGAKSKPWRPQGRLEFVNSDPGLLALFLAFLASCGIERDVPAYRLLIHESADVPAAERWWVERLALPPERFGRATLKRHNPATVRRNNGADYRGCLVITVPRSRWLYWRIEGVMAGVGRAVGQERDG</sequence>
<keyword evidence="2" id="KW-1185">Reference proteome</keyword>
<dbReference type="InterPro" id="IPR009057">
    <property type="entry name" value="Homeodomain-like_sf"/>
</dbReference>
<evidence type="ECO:0000313" key="2">
    <source>
        <dbReference type="Proteomes" id="UP000199405"/>
    </source>
</evidence>
<dbReference type="RefSeq" id="WP_091415281.1">
    <property type="nucleotide sequence ID" value="NZ_FMCQ01000001.1"/>
</dbReference>
<dbReference type="SUPFAM" id="SSF46689">
    <property type="entry name" value="Homeodomain-like"/>
    <property type="match status" value="1"/>
</dbReference>
<gene>
    <name evidence="1" type="ORF">GA0070562_1876</name>
</gene>
<dbReference type="GeneID" id="93468669"/>
<reference evidence="1 2" key="1">
    <citation type="submission" date="2016-06" db="EMBL/GenBank/DDBJ databases">
        <authorList>
            <person name="Varghese N."/>
            <person name="Submissions Spin"/>
        </authorList>
    </citation>
    <scope>NUCLEOTIDE SEQUENCE [LARGE SCALE GENOMIC DNA]</scope>
    <source>
        <strain evidence="1 2">DSM 45142</strain>
    </source>
</reference>
<evidence type="ECO:0000313" key="1">
    <source>
        <dbReference type="EMBL" id="SCE70038.1"/>
    </source>
</evidence>
<organism evidence="1 2">
    <name type="scientific">Micromonospora tulbaghiae</name>
    <dbReference type="NCBI Taxonomy" id="479978"/>
    <lineage>
        <taxon>Bacteria</taxon>
        <taxon>Bacillati</taxon>
        <taxon>Actinomycetota</taxon>
        <taxon>Actinomycetes</taxon>
        <taxon>Micromonosporales</taxon>
        <taxon>Micromonosporaceae</taxon>
        <taxon>Micromonospora</taxon>
    </lineage>
</organism>
<name>A0ABY0KGS4_9ACTN</name>
<dbReference type="Pfam" id="PF13384">
    <property type="entry name" value="HTH_23"/>
    <property type="match status" value="1"/>
</dbReference>
<accession>A0ABY0KGS4</accession>